<dbReference type="PANTHER" id="PTHR43239">
    <property type="entry name" value="UPF0734 PROTEIN DDB_G0273871/DDB_G0273177"/>
    <property type="match status" value="1"/>
</dbReference>
<evidence type="ECO:0000313" key="2">
    <source>
        <dbReference type="Proteomes" id="UP001560573"/>
    </source>
</evidence>
<dbReference type="PROSITE" id="PS51257">
    <property type="entry name" value="PROKAR_LIPOPROTEIN"/>
    <property type="match status" value="1"/>
</dbReference>
<dbReference type="EC" id="5.1.3.32" evidence="1"/>
<keyword evidence="2" id="KW-1185">Reference proteome</keyword>
<name>A0ABV3ZM22_9BACT</name>
<protein>
    <submittedName>
        <fullName evidence="1">L-rhamnose mutarotase</fullName>
        <ecNumber evidence="1">5.1.3.32</ecNumber>
    </submittedName>
</protein>
<evidence type="ECO:0000313" key="1">
    <source>
        <dbReference type="EMBL" id="MEX6689524.1"/>
    </source>
</evidence>
<dbReference type="RefSeq" id="WP_369330931.1">
    <property type="nucleotide sequence ID" value="NZ_JAULBC010000006.1"/>
</dbReference>
<proteinExistence type="predicted"/>
<reference evidence="1 2" key="1">
    <citation type="submission" date="2023-07" db="EMBL/GenBank/DDBJ databases">
        <authorList>
            <person name="Lian W.-H."/>
        </authorList>
    </citation>
    <scope>NUCLEOTIDE SEQUENCE [LARGE SCALE GENOMIC DNA]</scope>
    <source>
        <strain evidence="1 2">SYSU DXS3180</strain>
    </source>
</reference>
<dbReference type="InterPro" id="IPR052996">
    <property type="entry name" value="Carb_Metab_Mutarotase"/>
</dbReference>
<dbReference type="Gene3D" id="3.30.70.100">
    <property type="match status" value="1"/>
</dbReference>
<gene>
    <name evidence="1" type="ORF">QTN47_18595</name>
</gene>
<dbReference type="Proteomes" id="UP001560573">
    <property type="component" value="Unassembled WGS sequence"/>
</dbReference>
<dbReference type="GO" id="GO:0062192">
    <property type="term" value="F:L-rhamnose mutarotase activity"/>
    <property type="evidence" value="ECO:0007669"/>
    <property type="project" value="UniProtKB-EC"/>
</dbReference>
<comment type="caution">
    <text evidence="1">The sequence shown here is derived from an EMBL/GenBank/DDBJ whole genome shotgun (WGS) entry which is preliminary data.</text>
</comment>
<dbReference type="Pfam" id="PF05336">
    <property type="entry name" value="rhaM"/>
    <property type="match status" value="1"/>
</dbReference>
<sequence length="149" mass="17391">MQTYKYRSFKAVMFVLLITLCSCKHKEKTVINESVKTKELVFVVNLVEDDKKVQEYLNYHKNIWPEVEAGFRKAGYQQITLYRFNRLLVMRIVVPENADLDSMGRIAEGYDKRCAEWNKLMSGYQQGVLGTAPGQTWVEAKPFYSFSNK</sequence>
<keyword evidence="1" id="KW-0413">Isomerase</keyword>
<accession>A0ABV3ZM22</accession>
<organism evidence="1 2">
    <name type="scientific">Danxiaibacter flavus</name>
    <dbReference type="NCBI Taxonomy" id="3049108"/>
    <lineage>
        <taxon>Bacteria</taxon>
        <taxon>Pseudomonadati</taxon>
        <taxon>Bacteroidota</taxon>
        <taxon>Chitinophagia</taxon>
        <taxon>Chitinophagales</taxon>
        <taxon>Chitinophagaceae</taxon>
        <taxon>Danxiaibacter</taxon>
    </lineage>
</organism>
<dbReference type="InterPro" id="IPR011008">
    <property type="entry name" value="Dimeric_a/b-barrel"/>
</dbReference>
<dbReference type="PANTHER" id="PTHR43239:SF1">
    <property type="entry name" value="UPF0734 PROTEIN DDB_G0273871_DDB_G0273177"/>
    <property type="match status" value="1"/>
</dbReference>
<dbReference type="SUPFAM" id="SSF54909">
    <property type="entry name" value="Dimeric alpha+beta barrel"/>
    <property type="match status" value="1"/>
</dbReference>
<dbReference type="InterPro" id="IPR008000">
    <property type="entry name" value="Rham/fucose_mutarotase"/>
</dbReference>
<dbReference type="EMBL" id="JAULBC010000006">
    <property type="protein sequence ID" value="MEX6689524.1"/>
    <property type="molecule type" value="Genomic_DNA"/>
</dbReference>